<evidence type="ECO:0000313" key="1">
    <source>
        <dbReference type="EMBL" id="GME83109.1"/>
    </source>
</evidence>
<protein>
    <submittedName>
        <fullName evidence="1">Unnamed protein product</fullName>
    </submittedName>
</protein>
<comment type="caution">
    <text evidence="1">The sequence shown here is derived from an EMBL/GenBank/DDBJ whole genome shotgun (WGS) entry which is preliminary data.</text>
</comment>
<name>A0ACB5T821_AMBMO</name>
<evidence type="ECO:0000313" key="2">
    <source>
        <dbReference type="Proteomes" id="UP001165064"/>
    </source>
</evidence>
<reference evidence="1" key="1">
    <citation type="submission" date="2023-04" db="EMBL/GenBank/DDBJ databases">
        <title>Ambrosiozyma monospora NBRC 10751.</title>
        <authorList>
            <person name="Ichikawa N."/>
            <person name="Sato H."/>
            <person name="Tonouchi N."/>
        </authorList>
    </citation>
    <scope>NUCLEOTIDE SEQUENCE</scope>
    <source>
        <strain evidence="1">NBRC 10751</strain>
    </source>
</reference>
<organism evidence="1 2">
    <name type="scientific">Ambrosiozyma monospora</name>
    <name type="common">Yeast</name>
    <name type="synonym">Endomycopsis monosporus</name>
    <dbReference type="NCBI Taxonomy" id="43982"/>
    <lineage>
        <taxon>Eukaryota</taxon>
        <taxon>Fungi</taxon>
        <taxon>Dikarya</taxon>
        <taxon>Ascomycota</taxon>
        <taxon>Saccharomycotina</taxon>
        <taxon>Pichiomycetes</taxon>
        <taxon>Pichiales</taxon>
        <taxon>Pichiaceae</taxon>
        <taxon>Ambrosiozyma</taxon>
    </lineage>
</organism>
<accession>A0ACB5T821</accession>
<gene>
    <name evidence="1" type="ORF">Amon02_000595400</name>
</gene>
<sequence>MSSISTAFSKIPTFKLARTGHQIPALAHVYKKIAAKEDVAKANEDLTQLLVDSVTYAGITHLDTAEIYTTEPEVGNAVKRCGVDRSRLWITSKYNSGWDIPGEDVVELS</sequence>
<keyword evidence="2" id="KW-1185">Reference proteome</keyword>
<dbReference type="EMBL" id="BSXS01004512">
    <property type="protein sequence ID" value="GME83109.1"/>
    <property type="molecule type" value="Genomic_DNA"/>
</dbReference>
<proteinExistence type="predicted"/>
<dbReference type="Proteomes" id="UP001165064">
    <property type="component" value="Unassembled WGS sequence"/>
</dbReference>